<feature type="domain" description="ZU5" evidence="2">
    <location>
        <begin position="51"/>
        <end position="112"/>
    </location>
</feature>
<evidence type="ECO:0000313" key="3">
    <source>
        <dbReference type="EMBL" id="AKF06706.1"/>
    </source>
</evidence>
<organism evidence="3 4">
    <name type="scientific">Sandaracinus amylolyticus</name>
    <dbReference type="NCBI Taxonomy" id="927083"/>
    <lineage>
        <taxon>Bacteria</taxon>
        <taxon>Pseudomonadati</taxon>
        <taxon>Myxococcota</taxon>
        <taxon>Polyangia</taxon>
        <taxon>Polyangiales</taxon>
        <taxon>Sandaracinaceae</taxon>
        <taxon>Sandaracinus</taxon>
    </lineage>
</organism>
<dbReference type="KEGG" id="samy:DB32_003855"/>
<dbReference type="Proteomes" id="UP000034883">
    <property type="component" value="Chromosome"/>
</dbReference>
<evidence type="ECO:0000259" key="2">
    <source>
        <dbReference type="Pfam" id="PF00791"/>
    </source>
</evidence>
<protein>
    <recommendedName>
        <fullName evidence="2">ZU5 domain-containing protein</fullName>
    </recommendedName>
</protein>
<evidence type="ECO:0000256" key="1">
    <source>
        <dbReference type="SAM" id="MobiDB-lite"/>
    </source>
</evidence>
<gene>
    <name evidence="3" type="ORF">DB32_003855</name>
</gene>
<reference evidence="3 4" key="1">
    <citation type="submission" date="2015-03" db="EMBL/GenBank/DDBJ databases">
        <title>Genome assembly of Sandaracinus amylolyticus DSM 53668.</title>
        <authorList>
            <person name="Sharma G."/>
            <person name="Subramanian S."/>
        </authorList>
    </citation>
    <scope>NUCLEOTIDE SEQUENCE [LARGE SCALE GENOMIC DNA]</scope>
    <source>
        <strain evidence="3 4">DSM 53668</strain>
    </source>
</reference>
<dbReference type="InterPro" id="IPR000906">
    <property type="entry name" value="ZU5_dom"/>
</dbReference>
<dbReference type="Gene3D" id="2.60.220.30">
    <property type="match status" value="1"/>
</dbReference>
<dbReference type="STRING" id="927083.DB32_003855"/>
<dbReference type="Pfam" id="PF00791">
    <property type="entry name" value="ZU5"/>
    <property type="match status" value="1"/>
</dbReference>
<accession>A0A0F6W3S0</accession>
<sequence length="189" mass="19340">MGAIGGALALGACGGGTSASSTTAQTMPVEERAPAAPVHRGPVSARGEREVSATVGSSGGTLELANGARLEIPAGALSSDVEIHFHVAPDAREAWDDETKRPLGPVLEISPALRAASGQFRVSAPAIALPPGFQPADLALGHEEEVGDTHLGGATQTRWQMWPARVDGSRFVAELPALGGHRVQFGVSR</sequence>
<proteinExistence type="predicted"/>
<dbReference type="AlphaFoldDB" id="A0A0F6W3S0"/>
<dbReference type="EMBL" id="CP011125">
    <property type="protein sequence ID" value="AKF06706.1"/>
    <property type="molecule type" value="Genomic_DNA"/>
</dbReference>
<keyword evidence="4" id="KW-1185">Reference proteome</keyword>
<evidence type="ECO:0000313" key="4">
    <source>
        <dbReference type="Proteomes" id="UP000034883"/>
    </source>
</evidence>
<feature type="region of interest" description="Disordered" evidence="1">
    <location>
        <begin position="12"/>
        <end position="48"/>
    </location>
</feature>
<name>A0A0F6W3S0_9BACT</name>